<comment type="caution">
    <text evidence="1">The sequence shown here is derived from an EMBL/GenBank/DDBJ whole genome shotgun (WGS) entry which is preliminary data.</text>
</comment>
<dbReference type="EMBL" id="JACCBM010000001">
    <property type="protein sequence ID" value="NYD71161.1"/>
    <property type="molecule type" value="Genomic_DNA"/>
</dbReference>
<dbReference type="Proteomes" id="UP000549913">
    <property type="component" value="Unassembled WGS sequence"/>
</dbReference>
<sequence length="140" mass="14625">MNETDSTRYGPGSPEAMAAAALAEHLGTALRPRRLTLADGTAVEVEAMDAEGTVVAQFVLNGGAVKSTLRNKVAADLFKLVWVRQALVPDARAVLCVSPTVATLLARRGWLAAAARDLRITVVVVQGPGHVEPLTESSGP</sequence>
<dbReference type="RefSeq" id="WP_218870052.1">
    <property type="nucleotide sequence ID" value="NZ_BSEW01000002.1"/>
</dbReference>
<dbReference type="AlphaFoldDB" id="A0A852SQP7"/>
<gene>
    <name evidence="1" type="ORF">BJ984_002319</name>
</gene>
<evidence type="ECO:0000313" key="2">
    <source>
        <dbReference type="Proteomes" id="UP000549913"/>
    </source>
</evidence>
<protein>
    <recommendedName>
        <fullName evidence="3">Restriction endonuclease type IV Mrr domain-containing protein</fullName>
    </recommendedName>
</protein>
<evidence type="ECO:0008006" key="3">
    <source>
        <dbReference type="Google" id="ProtNLM"/>
    </source>
</evidence>
<name>A0A852SQP7_9MICO</name>
<reference evidence="1 2" key="1">
    <citation type="submission" date="2020-07" db="EMBL/GenBank/DDBJ databases">
        <title>Sequencing the genomes of 1000 actinobacteria strains.</title>
        <authorList>
            <person name="Klenk H.-P."/>
        </authorList>
    </citation>
    <scope>NUCLEOTIDE SEQUENCE [LARGE SCALE GENOMIC DNA]</scope>
    <source>
        <strain evidence="1 2">DSM 26474</strain>
    </source>
</reference>
<organism evidence="1 2">
    <name type="scientific">Herbiconiux flava</name>
    <dbReference type="NCBI Taxonomy" id="881268"/>
    <lineage>
        <taxon>Bacteria</taxon>
        <taxon>Bacillati</taxon>
        <taxon>Actinomycetota</taxon>
        <taxon>Actinomycetes</taxon>
        <taxon>Micrococcales</taxon>
        <taxon>Microbacteriaceae</taxon>
        <taxon>Herbiconiux</taxon>
    </lineage>
</organism>
<proteinExistence type="predicted"/>
<accession>A0A852SQP7</accession>
<evidence type="ECO:0000313" key="1">
    <source>
        <dbReference type="EMBL" id="NYD71161.1"/>
    </source>
</evidence>
<keyword evidence="2" id="KW-1185">Reference proteome</keyword>